<evidence type="ECO:0008006" key="3">
    <source>
        <dbReference type="Google" id="ProtNLM"/>
    </source>
</evidence>
<organism evidence="1 2">
    <name type="scientific">Thauera phenylacetica B4P</name>
    <dbReference type="NCBI Taxonomy" id="1234382"/>
    <lineage>
        <taxon>Bacteria</taxon>
        <taxon>Pseudomonadati</taxon>
        <taxon>Pseudomonadota</taxon>
        <taxon>Betaproteobacteria</taxon>
        <taxon>Rhodocyclales</taxon>
        <taxon>Zoogloeaceae</taxon>
        <taxon>Thauera</taxon>
    </lineage>
</organism>
<dbReference type="RefSeq" id="WP_004381877.1">
    <property type="nucleotide sequence ID" value="NZ_AMXF01000302.1"/>
</dbReference>
<dbReference type="InterPro" id="IPR010466">
    <property type="entry name" value="DUF1058"/>
</dbReference>
<dbReference type="AlphaFoldDB" id="N6ZL29"/>
<dbReference type="Pfam" id="PF06347">
    <property type="entry name" value="SH3_4"/>
    <property type="match status" value="2"/>
</dbReference>
<dbReference type="Proteomes" id="UP000013047">
    <property type="component" value="Unassembled WGS sequence"/>
</dbReference>
<proteinExistence type="predicted"/>
<gene>
    <name evidence="1" type="ORF">C667_21214</name>
</gene>
<protein>
    <recommendedName>
        <fullName evidence="3">SH3b domain-containing protein</fullName>
    </recommendedName>
</protein>
<evidence type="ECO:0000313" key="2">
    <source>
        <dbReference type="Proteomes" id="UP000013047"/>
    </source>
</evidence>
<name>N6ZL29_9RHOO</name>
<evidence type="ECO:0000313" key="1">
    <source>
        <dbReference type="EMBL" id="ENO95008.1"/>
    </source>
</evidence>
<reference evidence="1 2" key="1">
    <citation type="submission" date="2012-09" db="EMBL/GenBank/DDBJ databases">
        <title>Draft Genome Sequences of 6 Strains from Genus Thauera.</title>
        <authorList>
            <person name="Liu B."/>
            <person name="Shapleigh J.P."/>
            <person name="Frostegard A.H."/>
        </authorList>
    </citation>
    <scope>NUCLEOTIDE SEQUENCE [LARGE SCALE GENOMIC DNA]</scope>
    <source>
        <strain evidence="1 2">B4P</strain>
    </source>
</reference>
<dbReference type="OrthoDB" id="5297720at2"/>
<dbReference type="EMBL" id="AMXF01000302">
    <property type="protein sequence ID" value="ENO95008.1"/>
    <property type="molecule type" value="Genomic_DNA"/>
</dbReference>
<keyword evidence="2" id="KW-1185">Reference proteome</keyword>
<comment type="caution">
    <text evidence="1">The sequence shown here is derived from an EMBL/GenBank/DDBJ whole genome shotgun (WGS) entry which is preliminary data.</text>
</comment>
<sequence>MKRARRPSPQTLPAPLGRALLNLAALATLGGAALPVAAQAIEYRSVGAAALLRAQPATDAEALYRLRPGTPVEIVVREDGWLRVRDPEGGLAWVEGSALSTRRMVIVTAERALVRRAPAESAAPAFEATRHVVLELLEPASQGWARVRHVEGFEGFVRASEVWGL</sequence>
<dbReference type="Gene3D" id="2.30.30.40">
    <property type="entry name" value="SH3 Domains"/>
    <property type="match status" value="2"/>
</dbReference>
<accession>N6ZL29</accession>